<dbReference type="PROSITE" id="PS51831">
    <property type="entry name" value="HD"/>
    <property type="match status" value="1"/>
</dbReference>
<keyword evidence="1 13" id="KW-0533">Nickel</keyword>
<accession>A0A0N0IC70</accession>
<feature type="binding site" evidence="13">
    <location>
        <position position="91"/>
    </location>
    <ligand>
        <name>CTP</name>
        <dbReference type="ChEBI" id="CHEBI:37563"/>
    </ligand>
</feature>
<protein>
    <recommendedName>
        <fullName evidence="13">Multifunctional CCA protein</fullName>
    </recommendedName>
    <domain>
        <recommendedName>
            <fullName evidence="13">CCA-adding enzyme</fullName>
            <ecNumber evidence="13">2.7.7.72</ecNumber>
        </recommendedName>
        <alternativeName>
            <fullName evidence="13">CCA tRNA nucleotidyltransferase</fullName>
        </alternativeName>
        <alternativeName>
            <fullName evidence="13">tRNA CCA-pyrophosphorylase</fullName>
        </alternativeName>
        <alternativeName>
            <fullName evidence="13">tRNA adenylyl-/cytidylyl-transferase</fullName>
        </alternativeName>
        <alternativeName>
            <fullName evidence="13">tRNA nucleotidyltransferase</fullName>
        </alternativeName>
        <alternativeName>
            <fullName evidence="13">tRNA-NT</fullName>
        </alternativeName>
    </domain>
    <domain>
        <recommendedName>
            <fullName evidence="13">2'-nucleotidase</fullName>
            <ecNumber evidence="13">3.1.3.-</ecNumber>
        </recommendedName>
    </domain>
    <domain>
        <recommendedName>
            <fullName evidence="13">2',3'-cyclic phosphodiesterase</fullName>
            <ecNumber evidence="13">3.1.4.-</ecNumber>
        </recommendedName>
    </domain>
    <domain>
        <recommendedName>
            <fullName evidence="13">Phosphatase</fullName>
        </recommendedName>
    </domain>
</protein>
<dbReference type="InterPro" id="IPR050124">
    <property type="entry name" value="tRNA_CCA-adding_enzyme"/>
</dbReference>
<dbReference type="AlphaFoldDB" id="A0A0N0IC70"/>
<comment type="domain">
    <text evidence="13">Comprises two domains: an N-terminal domain containing the nucleotidyltransferase activity and a C-terminal HD domain associated with both phosphodiesterase and phosphatase activities.</text>
</comment>
<sequence length="416" mass="46930">MKVYLVGGAVRDQLLNLAIADRDWVIVGADPQTLLKQGYQQVGKDFPVFLHPKTQEEYALARTERKIGSGYTGFDCYAAPDVTIEQDLQRRDLTVNAIAQAEDGSLVDPYHGVDDLNQRILRHVSDAFTEDPLRVLRVARFAARYHWLGFTVAPETLQLMQQIAESGELTELTAERVWTETEKALNSRSPQVYFDILRQCGALAVLFPEIDRLFGVPAPAKWHPEIDTGIHTLMVLTQISSLTKEVDCRFAALCHDLGKGLTPSELWPHHPNHGEAGVPLIEAICQRFRIPNHIRDLARLAARYHDQIHVIARLSAAELVSLFDGLDGWRKPERIIQLALISEADARGRQGLEQQAYPQGDFFRQAFEIASQVSVKPIVEQGFKGPNIRQKLTEQREQALAIWRQQQTLMPLPESL</sequence>
<dbReference type="Gene3D" id="3.30.460.10">
    <property type="entry name" value="Beta Polymerase, domain 2"/>
    <property type="match status" value="1"/>
</dbReference>
<evidence type="ECO:0000313" key="15">
    <source>
        <dbReference type="EMBL" id="KPD04430.1"/>
    </source>
</evidence>
<keyword evidence="2 13" id="KW-0808">Transferase</keyword>
<comment type="cofactor">
    <cofactor evidence="13">
        <name>Mg(2+)</name>
        <dbReference type="ChEBI" id="CHEBI:18420"/>
    </cofactor>
    <text evidence="13">Magnesium is required for nucleotidyltransferase activity.</text>
</comment>
<dbReference type="Proteomes" id="UP000053226">
    <property type="component" value="Unassembled WGS sequence"/>
</dbReference>
<evidence type="ECO:0000313" key="16">
    <source>
        <dbReference type="Proteomes" id="UP000053226"/>
    </source>
</evidence>
<dbReference type="EC" id="3.1.3.-" evidence="13"/>
<comment type="function">
    <text evidence="13">Catalyzes the addition and repair of the essential 3'-terminal CCA sequence in tRNAs without using a nucleic acid template. Adds these three nucleotides in the order of C, C, and A to the tRNA nucleotide-73, using CTP and ATP as substrates and producing inorganic pyrophosphate. tRNA 3'-terminal CCA addition is required both for tRNA processing and repair. Also involved in tRNA surveillance by mediating tandem CCA addition to generate a CCACCA at the 3' terminus of unstable tRNAs. While stable tRNAs receive only 3'-terminal CCA, unstable tRNAs are marked with CCACCA and rapidly degraded.</text>
</comment>
<keyword evidence="8 13" id="KW-0378">Hydrolase</keyword>
<keyword evidence="3 13" id="KW-0819">tRNA processing</keyword>
<feature type="binding site" evidence="13">
    <location>
        <position position="137"/>
    </location>
    <ligand>
        <name>CTP</name>
        <dbReference type="ChEBI" id="CHEBI:37563"/>
    </ligand>
</feature>
<dbReference type="HAMAP" id="MF_01262">
    <property type="entry name" value="CCA_bact_type2"/>
    <property type="match status" value="1"/>
</dbReference>
<keyword evidence="10 13" id="KW-0460">Magnesium</keyword>
<dbReference type="Pfam" id="PF12627">
    <property type="entry name" value="PolyA_pol_RNAbd"/>
    <property type="match status" value="1"/>
</dbReference>
<name>A0A0N0IC70_9GAMM</name>
<dbReference type="Pfam" id="PF01966">
    <property type="entry name" value="HD"/>
    <property type="match status" value="1"/>
</dbReference>
<keyword evidence="9 13" id="KW-0067">ATP-binding</keyword>
<dbReference type="Gene3D" id="1.10.3090.10">
    <property type="entry name" value="cca-adding enzyme, domain 2"/>
    <property type="match status" value="1"/>
</dbReference>
<dbReference type="SUPFAM" id="SSF81301">
    <property type="entry name" value="Nucleotidyltransferase"/>
    <property type="match status" value="1"/>
</dbReference>
<keyword evidence="6 13" id="KW-0547">Nucleotide-binding</keyword>
<feature type="binding site" evidence="13">
    <location>
        <position position="21"/>
    </location>
    <ligand>
        <name>Mg(2+)</name>
        <dbReference type="ChEBI" id="CHEBI:18420"/>
    </ligand>
</feature>
<evidence type="ECO:0000256" key="11">
    <source>
        <dbReference type="ARBA" id="ARBA00022884"/>
    </source>
</evidence>
<comment type="similarity">
    <text evidence="13">Belongs to the tRNA nucleotidyltransferase/poly(A) polymerase family. Bacterial CCA-adding enzyme type 1 subfamily.</text>
</comment>
<evidence type="ECO:0000256" key="13">
    <source>
        <dbReference type="HAMAP-Rule" id="MF_01261"/>
    </source>
</evidence>
<keyword evidence="11 13" id="KW-0694">RNA-binding</keyword>
<dbReference type="EC" id="2.7.7.72" evidence="13"/>
<evidence type="ECO:0000256" key="5">
    <source>
        <dbReference type="ARBA" id="ARBA00022723"/>
    </source>
</evidence>
<feature type="binding site" evidence="13">
    <location>
        <position position="11"/>
    </location>
    <ligand>
        <name>ATP</name>
        <dbReference type="ChEBI" id="CHEBI:30616"/>
    </ligand>
</feature>
<feature type="binding site" evidence="13">
    <location>
        <position position="91"/>
    </location>
    <ligand>
        <name>ATP</name>
        <dbReference type="ChEBI" id="CHEBI:30616"/>
    </ligand>
</feature>
<organism evidence="15 16">
    <name type="scientific">Moellerella wisconsensis ATCC 35017</name>
    <dbReference type="NCBI Taxonomy" id="1354267"/>
    <lineage>
        <taxon>Bacteria</taxon>
        <taxon>Pseudomonadati</taxon>
        <taxon>Pseudomonadota</taxon>
        <taxon>Gammaproteobacteria</taxon>
        <taxon>Enterobacterales</taxon>
        <taxon>Morganellaceae</taxon>
        <taxon>Moellerella</taxon>
    </lineage>
</organism>
<dbReference type="GO" id="GO:0042245">
    <property type="term" value="P:RNA repair"/>
    <property type="evidence" value="ECO:0007669"/>
    <property type="project" value="UniProtKB-KW"/>
</dbReference>
<evidence type="ECO:0000256" key="8">
    <source>
        <dbReference type="ARBA" id="ARBA00022801"/>
    </source>
</evidence>
<comment type="catalytic activity">
    <reaction evidence="13">
        <text>a tRNA with a 3' CCA end + 2 CTP + ATP = a tRNA with a 3' CCACCA end + 3 diphosphate</text>
        <dbReference type="Rhea" id="RHEA:76235"/>
        <dbReference type="Rhea" id="RHEA-COMP:10468"/>
        <dbReference type="Rhea" id="RHEA-COMP:18655"/>
        <dbReference type="ChEBI" id="CHEBI:30616"/>
        <dbReference type="ChEBI" id="CHEBI:33019"/>
        <dbReference type="ChEBI" id="CHEBI:37563"/>
        <dbReference type="ChEBI" id="CHEBI:83071"/>
        <dbReference type="ChEBI" id="CHEBI:195187"/>
    </reaction>
</comment>
<dbReference type="PANTHER" id="PTHR47545">
    <property type="entry name" value="MULTIFUNCTIONAL CCA PROTEIN"/>
    <property type="match status" value="1"/>
</dbReference>
<comment type="miscellaneous">
    <text evidence="13">A single active site specifically recognizes both ATP and CTP and is responsible for their addition.</text>
</comment>
<evidence type="ECO:0000256" key="1">
    <source>
        <dbReference type="ARBA" id="ARBA00022596"/>
    </source>
</evidence>
<dbReference type="InterPro" id="IPR006674">
    <property type="entry name" value="HD_domain"/>
</dbReference>
<dbReference type="EMBL" id="LGAA01000002">
    <property type="protein sequence ID" value="KPD04430.1"/>
    <property type="molecule type" value="Genomic_DNA"/>
</dbReference>
<evidence type="ECO:0000256" key="12">
    <source>
        <dbReference type="ARBA" id="ARBA00023268"/>
    </source>
</evidence>
<feature type="binding site" evidence="13">
    <location>
        <position position="8"/>
    </location>
    <ligand>
        <name>ATP</name>
        <dbReference type="ChEBI" id="CHEBI:30616"/>
    </ligand>
</feature>
<reference evidence="15 16" key="1">
    <citation type="submission" date="2015-07" db="EMBL/GenBank/DDBJ databases">
        <title>ATOL: Assembling a taxonomically balanced genome-scale reconstruction of the evolutionary history of the Enterobacteriaceae.</title>
        <authorList>
            <person name="Plunkett G.III."/>
            <person name="Neeno-Eckwall E.C."/>
            <person name="Glasner J.D."/>
            <person name="Perna N.T."/>
        </authorList>
    </citation>
    <scope>NUCLEOTIDE SEQUENCE [LARGE SCALE GENOMIC DNA]</scope>
    <source>
        <strain evidence="15 16">ATCC 35017</strain>
    </source>
</reference>
<comment type="catalytic activity">
    <reaction evidence="13">
        <text>a tRNA precursor + 2 CTP + ATP = a tRNA with a 3' CCA end + 3 diphosphate</text>
        <dbReference type="Rhea" id="RHEA:14433"/>
        <dbReference type="Rhea" id="RHEA-COMP:10465"/>
        <dbReference type="Rhea" id="RHEA-COMP:10468"/>
        <dbReference type="ChEBI" id="CHEBI:30616"/>
        <dbReference type="ChEBI" id="CHEBI:33019"/>
        <dbReference type="ChEBI" id="CHEBI:37563"/>
        <dbReference type="ChEBI" id="CHEBI:74896"/>
        <dbReference type="ChEBI" id="CHEBI:83071"/>
        <dbReference type="EC" id="2.7.7.72"/>
    </reaction>
</comment>
<dbReference type="Pfam" id="PF01743">
    <property type="entry name" value="PolyA_pol"/>
    <property type="match status" value="1"/>
</dbReference>
<dbReference type="GO" id="GO:0000049">
    <property type="term" value="F:tRNA binding"/>
    <property type="evidence" value="ECO:0007669"/>
    <property type="project" value="UniProtKB-UniRule"/>
</dbReference>
<evidence type="ECO:0000256" key="7">
    <source>
        <dbReference type="ARBA" id="ARBA00022800"/>
    </source>
</evidence>
<evidence type="ECO:0000259" key="14">
    <source>
        <dbReference type="PROSITE" id="PS51831"/>
    </source>
</evidence>
<dbReference type="GO" id="GO:0160016">
    <property type="term" value="F:CCACCA tRNA nucleotidyltransferase activity"/>
    <property type="evidence" value="ECO:0007669"/>
    <property type="project" value="RHEA"/>
</dbReference>
<keyword evidence="16" id="KW-1185">Reference proteome</keyword>
<dbReference type="GO" id="GO:0000287">
    <property type="term" value="F:magnesium ion binding"/>
    <property type="evidence" value="ECO:0007669"/>
    <property type="project" value="UniProtKB-UniRule"/>
</dbReference>
<feature type="binding site" evidence="13">
    <location>
        <position position="140"/>
    </location>
    <ligand>
        <name>CTP</name>
        <dbReference type="ChEBI" id="CHEBI:37563"/>
    </ligand>
</feature>
<comment type="caution">
    <text evidence="15">The sequence shown here is derived from an EMBL/GenBank/DDBJ whole genome shotgun (WGS) entry which is preliminary data.</text>
</comment>
<keyword evidence="5 13" id="KW-0479">Metal-binding</keyword>
<feature type="binding site" evidence="13">
    <location>
        <position position="23"/>
    </location>
    <ligand>
        <name>Mg(2+)</name>
        <dbReference type="ChEBI" id="CHEBI:18420"/>
    </ligand>
</feature>
<gene>
    <name evidence="13" type="primary">cca</name>
    <name evidence="15" type="ORF">M992_0126</name>
</gene>
<dbReference type="GO" id="GO:0005524">
    <property type="term" value="F:ATP binding"/>
    <property type="evidence" value="ECO:0007669"/>
    <property type="project" value="UniProtKB-UniRule"/>
</dbReference>
<keyword evidence="12 13" id="KW-0511">Multifunctional enzyme</keyword>
<dbReference type="InterPro" id="IPR032828">
    <property type="entry name" value="PolyA_RNA-bd"/>
</dbReference>
<feature type="binding site" evidence="13">
    <location>
        <position position="11"/>
    </location>
    <ligand>
        <name>CTP</name>
        <dbReference type="ChEBI" id="CHEBI:37563"/>
    </ligand>
</feature>
<dbReference type="GO" id="GO:0001680">
    <property type="term" value="P:tRNA 3'-terminal CCA addition"/>
    <property type="evidence" value="ECO:0007669"/>
    <property type="project" value="UniProtKB-UniRule"/>
</dbReference>
<evidence type="ECO:0000256" key="2">
    <source>
        <dbReference type="ARBA" id="ARBA00022679"/>
    </source>
</evidence>
<evidence type="ECO:0000256" key="6">
    <source>
        <dbReference type="ARBA" id="ARBA00022741"/>
    </source>
</evidence>
<feature type="binding site" evidence="13">
    <location>
        <position position="8"/>
    </location>
    <ligand>
        <name>CTP</name>
        <dbReference type="ChEBI" id="CHEBI:37563"/>
    </ligand>
</feature>
<feature type="binding site" evidence="13">
    <location>
        <position position="137"/>
    </location>
    <ligand>
        <name>ATP</name>
        <dbReference type="ChEBI" id="CHEBI:30616"/>
    </ligand>
</feature>
<dbReference type="PIRSF" id="PIRSF000813">
    <property type="entry name" value="CCA_bact"/>
    <property type="match status" value="1"/>
</dbReference>
<comment type="cofactor">
    <cofactor evidence="13">
        <name>Ni(2+)</name>
        <dbReference type="ChEBI" id="CHEBI:49786"/>
    </cofactor>
    <text evidence="13">Nickel for phosphatase activity.</text>
</comment>
<dbReference type="SUPFAM" id="SSF81891">
    <property type="entry name" value="Poly A polymerase C-terminal region-like"/>
    <property type="match status" value="1"/>
</dbReference>
<dbReference type="InterPro" id="IPR003607">
    <property type="entry name" value="HD/PDEase_dom"/>
</dbReference>
<dbReference type="HAMAP" id="MF_01261">
    <property type="entry name" value="CCA_bact_type1"/>
    <property type="match status" value="1"/>
</dbReference>
<dbReference type="GO" id="GO:0004112">
    <property type="term" value="F:cyclic-nucleotide phosphodiesterase activity"/>
    <property type="evidence" value="ECO:0007669"/>
    <property type="project" value="UniProtKB-UniRule"/>
</dbReference>
<dbReference type="CDD" id="cd00077">
    <property type="entry name" value="HDc"/>
    <property type="match status" value="1"/>
</dbReference>
<dbReference type="InterPro" id="IPR043519">
    <property type="entry name" value="NT_sf"/>
</dbReference>
<dbReference type="RefSeq" id="WP_053906944.1">
    <property type="nucleotide sequence ID" value="NZ_CAWMUS010000002.1"/>
</dbReference>
<proteinExistence type="inferred from homology"/>
<dbReference type="GO" id="GO:0004810">
    <property type="term" value="F:CCA tRNA nucleotidyltransferase activity"/>
    <property type="evidence" value="ECO:0007669"/>
    <property type="project" value="UniProtKB-UniRule"/>
</dbReference>
<dbReference type="PANTHER" id="PTHR47545:SF1">
    <property type="entry name" value="MULTIFUNCTIONAL CCA PROTEIN"/>
    <property type="match status" value="1"/>
</dbReference>
<dbReference type="NCBIfam" id="NF008137">
    <property type="entry name" value="PRK10885.1"/>
    <property type="match status" value="1"/>
</dbReference>
<dbReference type="OrthoDB" id="9805698at2"/>
<keyword evidence="4 13" id="KW-0548">Nucleotidyltransferase</keyword>
<evidence type="ECO:0000256" key="3">
    <source>
        <dbReference type="ARBA" id="ARBA00022694"/>
    </source>
</evidence>
<comment type="subunit">
    <text evidence="13">Monomer. Can also form homodimers and oligomers.</text>
</comment>
<feature type="binding site" evidence="13">
    <location>
        <position position="140"/>
    </location>
    <ligand>
        <name>ATP</name>
        <dbReference type="ChEBI" id="CHEBI:30616"/>
    </ligand>
</feature>
<feature type="domain" description="HD" evidence="14">
    <location>
        <begin position="228"/>
        <end position="329"/>
    </location>
</feature>
<dbReference type="FunFam" id="1.10.3090.10:FF:000001">
    <property type="entry name" value="Multifunctional CCA protein"/>
    <property type="match status" value="1"/>
</dbReference>
<dbReference type="EC" id="3.1.4.-" evidence="13"/>
<keyword evidence="7 13" id="KW-0692">RNA repair</keyword>
<evidence type="ECO:0000256" key="10">
    <source>
        <dbReference type="ARBA" id="ARBA00022842"/>
    </source>
</evidence>
<dbReference type="GO" id="GO:0016791">
    <property type="term" value="F:phosphatase activity"/>
    <property type="evidence" value="ECO:0007669"/>
    <property type="project" value="UniProtKB-UniRule"/>
</dbReference>
<evidence type="ECO:0000256" key="9">
    <source>
        <dbReference type="ARBA" id="ARBA00022840"/>
    </source>
</evidence>
<dbReference type="InterPro" id="IPR012006">
    <property type="entry name" value="CCA_bact"/>
</dbReference>
<dbReference type="InterPro" id="IPR002646">
    <property type="entry name" value="PolA_pol_head_dom"/>
</dbReference>
<evidence type="ECO:0000256" key="4">
    <source>
        <dbReference type="ARBA" id="ARBA00022695"/>
    </source>
</evidence>